<dbReference type="PANTHER" id="PTHR36836">
    <property type="entry name" value="COLANIC ACID BIOSYNTHESIS PROTEIN WCAK"/>
    <property type="match status" value="1"/>
</dbReference>
<dbReference type="AlphaFoldDB" id="A0A1L9QNY2"/>
<feature type="domain" description="Polysaccharide pyruvyl transferase" evidence="1">
    <location>
        <begin position="13"/>
        <end position="286"/>
    </location>
</feature>
<sequence>MNILLMGYYGQRNIGDDLFVKQLSNYFSRRSDVVNIFILCKEEYYPKNSEKVTFYCEEKLSKLQKLLLILKSDRIFWGGGTLNIRDRPTNLLRIQFLSRLMGKKFGFLGIGLEAVDAEVQEESYDIFQKSSLLYLRDRSSYDIASNYFENKEAISLGGDLAFIDLNIYHNYIQSKTNNKLQNISFSGKFWWGEGRGEFYANQLLPVIEKYNSVIHLLPGHVGTERNDNQFHERLKKYLPQQNYQLHSWEEPEEFIEILSTMDFHFGNRLHSIILADILGVPNIGIDRVGSKIGNYIEKTNLLVEERRVDFMEEIGLDRIERILNQYVRPAQFISHESEQAKNCLEKV</sequence>
<proteinExistence type="predicted"/>
<gene>
    <name evidence="2" type="ORF">BI308_16955</name>
</gene>
<dbReference type="InterPro" id="IPR007345">
    <property type="entry name" value="Polysacch_pyruvyl_Trfase"/>
</dbReference>
<evidence type="ECO:0000259" key="1">
    <source>
        <dbReference type="Pfam" id="PF04230"/>
    </source>
</evidence>
<evidence type="ECO:0000313" key="3">
    <source>
        <dbReference type="Proteomes" id="UP000183940"/>
    </source>
</evidence>
<dbReference type="Proteomes" id="UP000183940">
    <property type="component" value="Unassembled WGS sequence"/>
</dbReference>
<dbReference type="EMBL" id="MLAW01000032">
    <property type="protein sequence ID" value="OJJ24375.1"/>
    <property type="molecule type" value="Genomic_DNA"/>
</dbReference>
<dbReference type="PANTHER" id="PTHR36836:SF1">
    <property type="entry name" value="COLANIC ACID BIOSYNTHESIS PROTEIN WCAK"/>
    <property type="match status" value="1"/>
</dbReference>
<keyword evidence="2" id="KW-0808">Transferase</keyword>
<dbReference type="Pfam" id="PF04230">
    <property type="entry name" value="PS_pyruv_trans"/>
    <property type="match status" value="1"/>
</dbReference>
<keyword evidence="3" id="KW-1185">Reference proteome</keyword>
<comment type="caution">
    <text evidence="2">The sequence shown here is derived from an EMBL/GenBank/DDBJ whole genome shotgun (WGS) entry which is preliminary data.</text>
</comment>
<accession>A0A1L9QNY2</accession>
<protein>
    <submittedName>
        <fullName evidence="2">Polysaccharide pyruvyl transferase</fullName>
    </submittedName>
</protein>
<evidence type="ECO:0000313" key="2">
    <source>
        <dbReference type="EMBL" id="OJJ24375.1"/>
    </source>
</evidence>
<name>A0A1L9QNY2_9CYAN</name>
<dbReference type="STRING" id="1925591.BI308_16955"/>
<reference evidence="2" key="1">
    <citation type="submission" date="2016-10" db="EMBL/GenBank/DDBJ databases">
        <title>CRISPR-Cas defence system in Roseofilum reptotaenium: evidence of a bacteriophage-cyanobacterium arms race in the coral black band disease.</title>
        <authorList>
            <person name="Buerger P."/>
            <person name="Wood-Charlson E.M."/>
            <person name="Weynberg K.D."/>
            <person name="Willis B."/>
            <person name="Van Oppen M.J."/>
        </authorList>
    </citation>
    <scope>NUCLEOTIDE SEQUENCE [LARGE SCALE GENOMIC DNA]</scope>
    <source>
        <strain evidence="2">AO1-A</strain>
    </source>
</reference>
<dbReference type="GO" id="GO:0016740">
    <property type="term" value="F:transferase activity"/>
    <property type="evidence" value="ECO:0007669"/>
    <property type="project" value="UniProtKB-KW"/>
</dbReference>
<organism evidence="2 3">
    <name type="scientific">Roseofilum reptotaenium AO1-A</name>
    <dbReference type="NCBI Taxonomy" id="1925591"/>
    <lineage>
        <taxon>Bacteria</taxon>
        <taxon>Bacillati</taxon>
        <taxon>Cyanobacteriota</taxon>
        <taxon>Cyanophyceae</taxon>
        <taxon>Desertifilales</taxon>
        <taxon>Desertifilaceae</taxon>
        <taxon>Roseofilum</taxon>
    </lineage>
</organism>